<proteinExistence type="predicted"/>
<dbReference type="EMBL" id="CP018171">
    <property type="protein sequence ID" value="APH73167.1"/>
    <property type="molecule type" value="Genomic_DNA"/>
</dbReference>
<feature type="chain" id="PRO_5013267460" evidence="1">
    <location>
        <begin position="28"/>
        <end position="127"/>
    </location>
</feature>
<evidence type="ECO:0000256" key="1">
    <source>
        <dbReference type="SAM" id="SignalP"/>
    </source>
</evidence>
<protein>
    <submittedName>
        <fullName evidence="2">Uncharacterized protein</fullName>
    </submittedName>
</protein>
<feature type="signal peptide" evidence="1">
    <location>
        <begin position="1"/>
        <end position="27"/>
    </location>
</feature>
<accession>A0A1L3SUQ6</accession>
<evidence type="ECO:0000313" key="3">
    <source>
        <dbReference type="Proteomes" id="UP000182840"/>
    </source>
</evidence>
<gene>
    <name evidence="2" type="ORF">BSQ44_18680</name>
</gene>
<name>A0A1L3SUQ6_9HYPH</name>
<keyword evidence="1" id="KW-0732">Signal</keyword>
<dbReference type="STRING" id="1670800.BSQ44_18680"/>
<keyword evidence="3" id="KW-1185">Reference proteome</keyword>
<dbReference type="Proteomes" id="UP000182840">
    <property type="component" value="Chromosome"/>
</dbReference>
<reference evidence="3" key="1">
    <citation type="submission" date="2016-11" db="EMBL/GenBank/DDBJ databases">
        <title>Mesorhizobium oceanicum sp. nov., isolated from deep seawater in South China Sea.</title>
        <authorList>
            <person name="Fu G.-Y."/>
        </authorList>
    </citation>
    <scope>NUCLEOTIDE SEQUENCE [LARGE SCALE GENOMIC DNA]</scope>
    <source>
        <strain evidence="3">B7</strain>
    </source>
</reference>
<evidence type="ECO:0000313" key="2">
    <source>
        <dbReference type="EMBL" id="APH73167.1"/>
    </source>
</evidence>
<dbReference type="AlphaFoldDB" id="A0A1L3SUQ6"/>
<organism evidence="2 3">
    <name type="scientific">Aquibium oceanicum</name>
    <dbReference type="NCBI Taxonomy" id="1670800"/>
    <lineage>
        <taxon>Bacteria</taxon>
        <taxon>Pseudomonadati</taxon>
        <taxon>Pseudomonadota</taxon>
        <taxon>Alphaproteobacteria</taxon>
        <taxon>Hyphomicrobiales</taxon>
        <taxon>Phyllobacteriaceae</taxon>
        <taxon>Aquibium</taxon>
    </lineage>
</organism>
<sequence length="127" mass="13337">MMGQRTTTLAIILGGALMLLMPTLASAANLSGQEGDVRRKVMYMNNVSGGCASIFKRYIAASGHSAFAATTIHYWVGPGHVCGISINAGSQKSAEQRAMASCQAALKKYKGAGEQKIVGPCYVHISK</sequence>
<dbReference type="KEGG" id="meso:BSQ44_18680"/>
<dbReference type="RefSeq" id="WP_072606638.1">
    <property type="nucleotide sequence ID" value="NZ_CP018171.1"/>
</dbReference>
<dbReference type="OrthoDB" id="8098226at2"/>